<dbReference type="InterPro" id="IPR020825">
    <property type="entry name" value="Phe-tRNA_synthase-like_B3/B4"/>
</dbReference>
<evidence type="ECO:0000259" key="19">
    <source>
        <dbReference type="PROSITE" id="PS51483"/>
    </source>
</evidence>
<dbReference type="FunFam" id="3.30.56.10:FF:000002">
    <property type="entry name" value="Phenylalanine--tRNA ligase beta subunit"/>
    <property type="match status" value="1"/>
</dbReference>
<evidence type="ECO:0000256" key="11">
    <source>
        <dbReference type="ARBA" id="ARBA00022884"/>
    </source>
</evidence>
<dbReference type="InterPro" id="IPR004532">
    <property type="entry name" value="Phe-tRNA-ligase_IIc_bsu_bact"/>
</dbReference>
<dbReference type="Gene3D" id="3.30.930.10">
    <property type="entry name" value="Bira Bifunctional Protein, Domain 2"/>
    <property type="match status" value="1"/>
</dbReference>
<dbReference type="SUPFAM" id="SSF56037">
    <property type="entry name" value="PheT/TilS domain"/>
    <property type="match status" value="1"/>
</dbReference>
<dbReference type="EMBL" id="BOPV01000001">
    <property type="protein sequence ID" value="GIL41777.1"/>
    <property type="molecule type" value="Genomic_DNA"/>
</dbReference>
<dbReference type="InterPro" id="IPR012340">
    <property type="entry name" value="NA-bd_OB-fold"/>
</dbReference>
<keyword evidence="21" id="KW-1185">Reference proteome</keyword>
<evidence type="ECO:0000256" key="5">
    <source>
        <dbReference type="ARBA" id="ARBA00022555"/>
    </source>
</evidence>
<comment type="catalytic activity">
    <reaction evidence="14 15">
        <text>tRNA(Phe) + L-phenylalanine + ATP = L-phenylalanyl-tRNA(Phe) + AMP + diphosphate + H(+)</text>
        <dbReference type="Rhea" id="RHEA:19413"/>
        <dbReference type="Rhea" id="RHEA-COMP:9668"/>
        <dbReference type="Rhea" id="RHEA-COMP:9699"/>
        <dbReference type="ChEBI" id="CHEBI:15378"/>
        <dbReference type="ChEBI" id="CHEBI:30616"/>
        <dbReference type="ChEBI" id="CHEBI:33019"/>
        <dbReference type="ChEBI" id="CHEBI:58095"/>
        <dbReference type="ChEBI" id="CHEBI:78442"/>
        <dbReference type="ChEBI" id="CHEBI:78531"/>
        <dbReference type="ChEBI" id="CHEBI:456215"/>
        <dbReference type="EC" id="6.1.1.20"/>
    </reaction>
</comment>
<accession>A0A8S8XJ91</accession>
<organism evidence="20 21">
    <name type="scientific">Roseiterribacter gracilis</name>
    <dbReference type="NCBI Taxonomy" id="2812848"/>
    <lineage>
        <taxon>Bacteria</taxon>
        <taxon>Pseudomonadati</taxon>
        <taxon>Pseudomonadota</taxon>
        <taxon>Alphaproteobacteria</taxon>
        <taxon>Rhodospirillales</taxon>
        <taxon>Roseiterribacteraceae</taxon>
        <taxon>Roseiterribacter</taxon>
    </lineage>
</organism>
<dbReference type="PANTHER" id="PTHR10947:SF0">
    <property type="entry name" value="PHENYLALANINE--TRNA LIGASE BETA SUBUNIT"/>
    <property type="match status" value="1"/>
</dbReference>
<dbReference type="InterPro" id="IPR002547">
    <property type="entry name" value="tRNA-bd_dom"/>
</dbReference>
<dbReference type="SUPFAM" id="SSF50249">
    <property type="entry name" value="Nucleic acid-binding proteins"/>
    <property type="match status" value="1"/>
</dbReference>
<dbReference type="PROSITE" id="PS51483">
    <property type="entry name" value="B5"/>
    <property type="match status" value="1"/>
</dbReference>
<comment type="caution">
    <text evidence="20">The sequence shown here is derived from an EMBL/GenBank/DDBJ whole genome shotgun (WGS) entry which is preliminary data.</text>
</comment>
<keyword evidence="10 15" id="KW-0460">Magnesium</keyword>
<keyword evidence="6 15" id="KW-0436">Ligase</keyword>
<protein>
    <recommendedName>
        <fullName evidence="15">Phenylalanine--tRNA ligase beta subunit</fullName>
        <ecNumber evidence="15">6.1.1.20</ecNumber>
    </recommendedName>
    <alternativeName>
        <fullName evidence="15">Phenylalanyl-tRNA synthetase beta subunit</fullName>
        <shortName evidence="15">PheRS</shortName>
    </alternativeName>
</protein>
<dbReference type="Pfam" id="PF01588">
    <property type="entry name" value="tRNA_bind"/>
    <property type="match status" value="1"/>
</dbReference>
<dbReference type="GO" id="GO:0000049">
    <property type="term" value="F:tRNA binding"/>
    <property type="evidence" value="ECO:0007669"/>
    <property type="project" value="UniProtKB-UniRule"/>
</dbReference>
<feature type="binding site" evidence="15">
    <location>
        <position position="453"/>
    </location>
    <ligand>
        <name>Mg(2+)</name>
        <dbReference type="ChEBI" id="CHEBI:18420"/>
        <note>shared with alpha subunit</note>
    </ligand>
</feature>
<dbReference type="EC" id="6.1.1.20" evidence="15"/>
<comment type="subcellular location">
    <subcellularLocation>
        <location evidence="1 15">Cytoplasm</location>
    </subcellularLocation>
</comment>
<dbReference type="SMART" id="SM00896">
    <property type="entry name" value="FDX-ACB"/>
    <property type="match status" value="1"/>
</dbReference>
<evidence type="ECO:0000256" key="6">
    <source>
        <dbReference type="ARBA" id="ARBA00022598"/>
    </source>
</evidence>
<evidence type="ECO:0000256" key="14">
    <source>
        <dbReference type="ARBA" id="ARBA00049255"/>
    </source>
</evidence>
<dbReference type="InterPro" id="IPR045060">
    <property type="entry name" value="Phe-tRNA-ligase_IIc_bsu"/>
</dbReference>
<feature type="binding site" evidence="15">
    <location>
        <position position="463"/>
    </location>
    <ligand>
        <name>Mg(2+)</name>
        <dbReference type="ChEBI" id="CHEBI:18420"/>
        <note>shared with alpha subunit</note>
    </ligand>
</feature>
<dbReference type="InterPro" id="IPR005121">
    <property type="entry name" value="Fdx_antiC-bd"/>
</dbReference>
<dbReference type="SUPFAM" id="SSF46955">
    <property type="entry name" value="Putative DNA-binding domain"/>
    <property type="match status" value="1"/>
</dbReference>
<dbReference type="Pfam" id="PF17759">
    <property type="entry name" value="tRNA_synthFbeta"/>
    <property type="match status" value="1"/>
</dbReference>
<feature type="domain" description="FDX-ACB" evidence="18">
    <location>
        <begin position="703"/>
        <end position="795"/>
    </location>
</feature>
<feature type="domain" description="B5" evidence="19">
    <location>
        <begin position="400"/>
        <end position="475"/>
    </location>
</feature>
<dbReference type="InterPro" id="IPR033714">
    <property type="entry name" value="tRNA_bind_bactPheRS"/>
</dbReference>
<evidence type="ECO:0000256" key="10">
    <source>
        <dbReference type="ARBA" id="ARBA00022842"/>
    </source>
</evidence>
<dbReference type="Pfam" id="PF03484">
    <property type="entry name" value="B5"/>
    <property type="match status" value="1"/>
</dbReference>
<evidence type="ECO:0000256" key="1">
    <source>
        <dbReference type="ARBA" id="ARBA00004496"/>
    </source>
</evidence>
<dbReference type="HAMAP" id="MF_00283">
    <property type="entry name" value="Phe_tRNA_synth_beta1"/>
    <property type="match status" value="1"/>
</dbReference>
<evidence type="ECO:0000256" key="7">
    <source>
        <dbReference type="ARBA" id="ARBA00022723"/>
    </source>
</evidence>
<dbReference type="Gene3D" id="3.30.56.10">
    <property type="match status" value="2"/>
</dbReference>
<dbReference type="PROSITE" id="PS51447">
    <property type="entry name" value="FDX_ACB"/>
    <property type="match status" value="1"/>
</dbReference>
<evidence type="ECO:0000313" key="21">
    <source>
        <dbReference type="Proteomes" id="UP000681075"/>
    </source>
</evidence>
<dbReference type="InterPro" id="IPR005146">
    <property type="entry name" value="B3/B4_tRNA-bd"/>
</dbReference>
<dbReference type="PROSITE" id="PS50886">
    <property type="entry name" value="TRBD"/>
    <property type="match status" value="1"/>
</dbReference>
<dbReference type="InterPro" id="IPR041616">
    <property type="entry name" value="PheRS_beta_core"/>
</dbReference>
<dbReference type="SUPFAM" id="SSF54991">
    <property type="entry name" value="Anticodon-binding domain of PheRS"/>
    <property type="match status" value="1"/>
</dbReference>
<reference evidence="20" key="1">
    <citation type="submission" date="2021-02" db="EMBL/GenBank/DDBJ databases">
        <title>Genome sequence of Rhodospirillales sp. strain TMPK1 isolated from soil.</title>
        <authorList>
            <person name="Nakai R."/>
            <person name="Kusada H."/>
            <person name="Tamaki H."/>
        </authorList>
    </citation>
    <scope>NUCLEOTIDE SEQUENCE</scope>
    <source>
        <strain evidence="20">TMPK1</strain>
    </source>
</reference>
<dbReference type="RefSeq" id="WP_420245409.1">
    <property type="nucleotide sequence ID" value="NZ_BOPV01000001.1"/>
</dbReference>
<dbReference type="Pfam" id="PF03147">
    <property type="entry name" value="FDX-ACB"/>
    <property type="match status" value="1"/>
</dbReference>
<evidence type="ECO:0000256" key="8">
    <source>
        <dbReference type="ARBA" id="ARBA00022741"/>
    </source>
</evidence>
<dbReference type="FunFam" id="2.40.50.140:FF:000045">
    <property type="entry name" value="Phenylalanine--tRNA ligase beta subunit"/>
    <property type="match status" value="1"/>
</dbReference>
<dbReference type="GO" id="GO:0004826">
    <property type="term" value="F:phenylalanine-tRNA ligase activity"/>
    <property type="evidence" value="ECO:0007669"/>
    <property type="project" value="UniProtKB-UniRule"/>
</dbReference>
<dbReference type="InterPro" id="IPR009061">
    <property type="entry name" value="DNA-bd_dom_put_sf"/>
</dbReference>
<dbReference type="Gene3D" id="2.40.50.140">
    <property type="entry name" value="Nucleic acid-binding proteins"/>
    <property type="match status" value="1"/>
</dbReference>
<proteinExistence type="inferred from homology"/>
<dbReference type="GO" id="GO:0006432">
    <property type="term" value="P:phenylalanyl-tRNA aminoacylation"/>
    <property type="evidence" value="ECO:0007669"/>
    <property type="project" value="UniProtKB-UniRule"/>
</dbReference>
<name>A0A8S8XJ91_9PROT</name>
<dbReference type="NCBIfam" id="NF045760">
    <property type="entry name" value="YtpR"/>
    <property type="match status" value="1"/>
</dbReference>
<dbReference type="CDD" id="cd00769">
    <property type="entry name" value="PheRS_beta_core"/>
    <property type="match status" value="1"/>
</dbReference>
<dbReference type="InterPro" id="IPR045864">
    <property type="entry name" value="aa-tRNA-synth_II/BPL/LPL"/>
</dbReference>
<dbReference type="InterPro" id="IPR005147">
    <property type="entry name" value="tRNA_synthase_B5-dom"/>
</dbReference>
<evidence type="ECO:0000313" key="20">
    <source>
        <dbReference type="EMBL" id="GIL41777.1"/>
    </source>
</evidence>
<evidence type="ECO:0000256" key="4">
    <source>
        <dbReference type="ARBA" id="ARBA00022490"/>
    </source>
</evidence>
<evidence type="ECO:0000256" key="13">
    <source>
        <dbReference type="ARBA" id="ARBA00023146"/>
    </source>
</evidence>
<dbReference type="GO" id="GO:0009328">
    <property type="term" value="C:phenylalanine-tRNA ligase complex"/>
    <property type="evidence" value="ECO:0007669"/>
    <property type="project" value="TreeGrafter"/>
</dbReference>
<dbReference type="Pfam" id="PF03483">
    <property type="entry name" value="B3_4"/>
    <property type="match status" value="1"/>
</dbReference>
<keyword evidence="5 16" id="KW-0820">tRNA-binding</keyword>
<dbReference type="CDD" id="cd02796">
    <property type="entry name" value="tRNA_bind_bactPheRS"/>
    <property type="match status" value="1"/>
</dbReference>
<feature type="binding site" evidence="15">
    <location>
        <position position="462"/>
    </location>
    <ligand>
        <name>Mg(2+)</name>
        <dbReference type="ChEBI" id="CHEBI:18420"/>
        <note>shared with alpha subunit</note>
    </ligand>
</feature>
<comment type="subunit">
    <text evidence="3 15">Tetramer of two alpha and two beta subunits.</text>
</comment>
<keyword evidence="12 15" id="KW-0648">Protein biosynthesis</keyword>
<evidence type="ECO:0000256" key="16">
    <source>
        <dbReference type="PROSITE-ProRule" id="PRU00209"/>
    </source>
</evidence>
<dbReference type="Gene3D" id="3.50.40.10">
    <property type="entry name" value="Phenylalanyl-trna Synthetase, Chain B, domain 3"/>
    <property type="match status" value="1"/>
</dbReference>
<evidence type="ECO:0000256" key="15">
    <source>
        <dbReference type="HAMAP-Rule" id="MF_00283"/>
    </source>
</evidence>
<dbReference type="InterPro" id="IPR036690">
    <property type="entry name" value="Fdx_antiC-bd_sf"/>
</dbReference>
<gene>
    <name evidence="15 20" type="primary">pheT</name>
    <name evidence="20" type="ORF">TMPK1_40140</name>
</gene>
<keyword evidence="9 15" id="KW-0067">ATP-binding</keyword>
<feature type="binding site" evidence="15">
    <location>
        <position position="459"/>
    </location>
    <ligand>
        <name>Mg(2+)</name>
        <dbReference type="ChEBI" id="CHEBI:18420"/>
        <note>shared with alpha subunit</note>
    </ligand>
</feature>
<dbReference type="Gene3D" id="3.30.70.380">
    <property type="entry name" value="Ferrodoxin-fold anticodon-binding domain"/>
    <property type="match status" value="1"/>
</dbReference>
<feature type="domain" description="TRNA-binding" evidence="17">
    <location>
        <begin position="39"/>
        <end position="149"/>
    </location>
</feature>
<dbReference type="FunFam" id="3.30.70.380:FF:000001">
    <property type="entry name" value="Phenylalanine--tRNA ligase beta subunit"/>
    <property type="match status" value="1"/>
</dbReference>
<comment type="cofactor">
    <cofactor evidence="15">
        <name>Mg(2+)</name>
        <dbReference type="ChEBI" id="CHEBI:18420"/>
    </cofactor>
    <text evidence="15">Binds 2 magnesium ions per tetramer.</text>
</comment>
<comment type="similarity">
    <text evidence="2 15">Belongs to the phenylalanyl-tRNA synthetase beta subunit family. Type 1 subfamily.</text>
</comment>
<keyword evidence="11 16" id="KW-0694">RNA-binding</keyword>
<dbReference type="GO" id="GO:0000287">
    <property type="term" value="F:magnesium ion binding"/>
    <property type="evidence" value="ECO:0007669"/>
    <property type="project" value="UniProtKB-UniRule"/>
</dbReference>
<evidence type="ECO:0000259" key="17">
    <source>
        <dbReference type="PROSITE" id="PS50886"/>
    </source>
</evidence>
<dbReference type="AlphaFoldDB" id="A0A8S8XJ91"/>
<dbReference type="SMART" id="SM00874">
    <property type="entry name" value="B5"/>
    <property type="match status" value="1"/>
</dbReference>
<keyword evidence="13 15" id="KW-0030">Aminoacyl-tRNA synthetase</keyword>
<keyword evidence="4 15" id="KW-0963">Cytoplasm</keyword>
<keyword evidence="8 15" id="KW-0547">Nucleotide-binding</keyword>
<dbReference type="Proteomes" id="UP000681075">
    <property type="component" value="Unassembled WGS sequence"/>
</dbReference>
<sequence>MKFTLSWLKRHLDTDVSLDTLSERLTAIGLEVEGVEDRGASLNGFVVASVVEAKQHPNADRLRVCKVDAGTGELLNVVCGAPNARAGMKAVFAPSGVVIPATKKKLEKGVIRGEESNGMLCSSRELELGDDHDGIIDLVTDLKPGTPAAVALGLEDPVIEIALTPNRGDCAGVLGVARDLAAAKVGTLKPLDAKPVPASFKATISGGTDDTDACPLFMGRLIRGVKNGPSPAWLQDALRAVGLRPISALVDITNFFTIDASRPLHVFDAAKIQGDRVFARRAKNGETLEALNGKTYELTSEMTVIADASGAIGIGGIMGGESTSVSDTTTDVFLECALFDPVRTAATGRSLQIMSDARYRFERGVDPAFVRPGVELATQMILDLCGGTASEITFGGKEDVPVRTIEFRTTRVLALGGVDVPVSRQHEILTGLGCKVAGQGNLFAVTVPSWRPDLSIEADLVEEVLRIEGYDKIPSVMLPRLSAVTRSALDNNQRRAVAARRSLALRGLSEAVTWSFLDRATAETFGGAPDELRLVNPIAADLDQMRPSILPNLLRAASRNAARGFADVGLFEVGPVYRDASPSGQDRVAAIVRTGSTRPRWWRGKAEAADLFAVKADALAVLAAIGAPTANLQVTADAPAWFHPGRSGTLRLGPTVLAVFGELHPTVLESLELEGPAAAAEIWVDRAPASKKKGTATPFLALSPFQPVRRDFAFLVDHDVTAEALLKAVRQADKELVAEASLFDVYQGTNVPAGKKSMAVEVVLQPMRATLTDVEIEAIAAKVVAAAAKLGATLRS</sequence>
<evidence type="ECO:0000259" key="18">
    <source>
        <dbReference type="PROSITE" id="PS51447"/>
    </source>
</evidence>
<evidence type="ECO:0000256" key="12">
    <source>
        <dbReference type="ARBA" id="ARBA00022917"/>
    </source>
</evidence>
<evidence type="ECO:0000256" key="9">
    <source>
        <dbReference type="ARBA" id="ARBA00022840"/>
    </source>
</evidence>
<dbReference type="PANTHER" id="PTHR10947">
    <property type="entry name" value="PHENYLALANYL-TRNA SYNTHETASE BETA CHAIN AND LEUCINE-RICH REPEAT-CONTAINING PROTEIN 47"/>
    <property type="match status" value="1"/>
</dbReference>
<keyword evidence="7 15" id="KW-0479">Metal-binding</keyword>
<evidence type="ECO:0000256" key="3">
    <source>
        <dbReference type="ARBA" id="ARBA00011209"/>
    </source>
</evidence>
<evidence type="ECO:0000256" key="2">
    <source>
        <dbReference type="ARBA" id="ARBA00008653"/>
    </source>
</evidence>
<dbReference type="GO" id="GO:0005524">
    <property type="term" value="F:ATP binding"/>
    <property type="evidence" value="ECO:0007669"/>
    <property type="project" value="UniProtKB-UniRule"/>
</dbReference>
<dbReference type="NCBIfam" id="TIGR00472">
    <property type="entry name" value="pheT_bact"/>
    <property type="match status" value="1"/>
</dbReference>
<dbReference type="SUPFAM" id="SSF55681">
    <property type="entry name" value="Class II aaRS and biotin synthetases"/>
    <property type="match status" value="1"/>
</dbReference>
<dbReference type="SMART" id="SM00873">
    <property type="entry name" value="B3_4"/>
    <property type="match status" value="1"/>
</dbReference>